<dbReference type="SUPFAM" id="SSF102114">
    <property type="entry name" value="Radical SAM enzymes"/>
    <property type="match status" value="1"/>
</dbReference>
<reference evidence="7 8" key="1">
    <citation type="submission" date="2019-04" db="EMBL/GenBank/DDBJ databases">
        <authorList>
            <person name="Li Y."/>
            <person name="Wang J."/>
        </authorList>
    </citation>
    <scope>NUCLEOTIDE SEQUENCE [LARGE SCALE GENOMIC DNA]</scope>
    <source>
        <strain evidence="7 8">DSM 14668</strain>
    </source>
</reference>
<name>A0A4U1J9B4_9BACT</name>
<proteinExistence type="predicted"/>
<dbReference type="InterPro" id="IPR007197">
    <property type="entry name" value="rSAM"/>
</dbReference>
<keyword evidence="3" id="KW-0479">Metal-binding</keyword>
<dbReference type="SFLD" id="SFLDG01067">
    <property type="entry name" value="SPASM/twitch_domain_containing"/>
    <property type="match status" value="1"/>
</dbReference>
<dbReference type="InterPro" id="IPR050377">
    <property type="entry name" value="Radical_SAM_PqqE_MftC-like"/>
</dbReference>
<evidence type="ECO:0000313" key="7">
    <source>
        <dbReference type="EMBL" id="TKD04975.1"/>
    </source>
</evidence>
<evidence type="ECO:0000313" key="8">
    <source>
        <dbReference type="Proteomes" id="UP000309215"/>
    </source>
</evidence>
<evidence type="ECO:0000256" key="5">
    <source>
        <dbReference type="ARBA" id="ARBA00023014"/>
    </source>
</evidence>
<organism evidence="7 8">
    <name type="scientific">Polyangium fumosum</name>
    <dbReference type="NCBI Taxonomy" id="889272"/>
    <lineage>
        <taxon>Bacteria</taxon>
        <taxon>Pseudomonadati</taxon>
        <taxon>Myxococcota</taxon>
        <taxon>Polyangia</taxon>
        <taxon>Polyangiales</taxon>
        <taxon>Polyangiaceae</taxon>
        <taxon>Polyangium</taxon>
    </lineage>
</organism>
<dbReference type="Gene3D" id="3.20.20.70">
    <property type="entry name" value="Aldolase class I"/>
    <property type="match status" value="1"/>
</dbReference>
<keyword evidence="2" id="KW-0949">S-adenosyl-L-methionine</keyword>
<evidence type="ECO:0000256" key="4">
    <source>
        <dbReference type="ARBA" id="ARBA00023004"/>
    </source>
</evidence>
<evidence type="ECO:0000256" key="2">
    <source>
        <dbReference type="ARBA" id="ARBA00022691"/>
    </source>
</evidence>
<dbReference type="AlphaFoldDB" id="A0A4U1J9B4"/>
<dbReference type="PROSITE" id="PS51918">
    <property type="entry name" value="RADICAL_SAM"/>
    <property type="match status" value="1"/>
</dbReference>
<dbReference type="SFLD" id="SFLDS00029">
    <property type="entry name" value="Radical_SAM"/>
    <property type="match status" value="1"/>
</dbReference>
<dbReference type="PANTHER" id="PTHR11228">
    <property type="entry name" value="RADICAL SAM DOMAIN PROTEIN"/>
    <property type="match status" value="1"/>
</dbReference>
<evidence type="ECO:0000256" key="3">
    <source>
        <dbReference type="ARBA" id="ARBA00022723"/>
    </source>
</evidence>
<dbReference type="Pfam" id="PF04055">
    <property type="entry name" value="Radical_SAM"/>
    <property type="match status" value="1"/>
</dbReference>
<accession>A0A4U1J9B4</accession>
<feature type="domain" description="Radical SAM core" evidence="6">
    <location>
        <begin position="1"/>
        <end position="212"/>
    </location>
</feature>
<evidence type="ECO:0000259" key="6">
    <source>
        <dbReference type="PROSITE" id="PS51918"/>
    </source>
</evidence>
<keyword evidence="4" id="KW-0408">Iron</keyword>
<dbReference type="GO" id="GO:0051536">
    <property type="term" value="F:iron-sulfur cluster binding"/>
    <property type="evidence" value="ECO:0007669"/>
    <property type="project" value="UniProtKB-KW"/>
</dbReference>
<dbReference type="GO" id="GO:0046872">
    <property type="term" value="F:metal ion binding"/>
    <property type="evidence" value="ECO:0007669"/>
    <property type="project" value="UniProtKB-KW"/>
</dbReference>
<dbReference type="InterPro" id="IPR013785">
    <property type="entry name" value="Aldolase_TIM"/>
</dbReference>
<dbReference type="SMART" id="SM00729">
    <property type="entry name" value="Elp3"/>
    <property type="match status" value="1"/>
</dbReference>
<sequence length="351" mass="39109">MAVTWIAFHLTDRCQLDCQHCLRDPGQKPKDLSLATIRKVLAEAKRLYRTRQVALTGGEPTLHPELEGVLDAIVEHDLTWHIVTNGRRFEQLLGLLRDGPARRERLTAVNLSLDGADEITHDGIRGKGSFRDVMKAVTLCTAHGLPFALQMVLHARNVHQIEAFGLMAAQLGAARASLSMLQATGTHHDEALYLPPRAWQDAQHRIERLSAALTMPVTMPEGFYREQTFHVCEAMKSESLHVDVEGRLNLCCQHAGVPSEGPPRDVAADLATTSLREAHGRLLGIIHETQTARLAAMARGSLDTWDHFPCNWCMKHFDKPHWTDEGAGGPSAQRERWRGAWAKKVTLPVVR</sequence>
<comment type="caution">
    <text evidence="7">The sequence shown here is derived from an EMBL/GenBank/DDBJ whole genome shotgun (WGS) entry which is preliminary data.</text>
</comment>
<keyword evidence="8" id="KW-1185">Reference proteome</keyword>
<comment type="cofactor">
    <cofactor evidence="1">
        <name>[4Fe-4S] cluster</name>
        <dbReference type="ChEBI" id="CHEBI:49883"/>
    </cofactor>
</comment>
<dbReference type="InterPro" id="IPR058240">
    <property type="entry name" value="rSAM_sf"/>
</dbReference>
<dbReference type="OrthoDB" id="9782387at2"/>
<gene>
    <name evidence="7" type="ORF">E8A74_22155</name>
</gene>
<dbReference type="CDD" id="cd01335">
    <property type="entry name" value="Radical_SAM"/>
    <property type="match status" value="1"/>
</dbReference>
<dbReference type="InterPro" id="IPR006638">
    <property type="entry name" value="Elp3/MiaA/NifB-like_rSAM"/>
</dbReference>
<keyword evidence="5" id="KW-0411">Iron-sulfur</keyword>
<dbReference type="Proteomes" id="UP000309215">
    <property type="component" value="Unassembled WGS sequence"/>
</dbReference>
<dbReference type="GO" id="GO:0003824">
    <property type="term" value="F:catalytic activity"/>
    <property type="evidence" value="ECO:0007669"/>
    <property type="project" value="InterPro"/>
</dbReference>
<dbReference type="PANTHER" id="PTHR11228:SF7">
    <property type="entry name" value="PQQA PEPTIDE CYCLASE"/>
    <property type="match status" value="1"/>
</dbReference>
<protein>
    <submittedName>
        <fullName evidence="7">Radical SAM protein</fullName>
    </submittedName>
</protein>
<dbReference type="EMBL" id="SSMQ01000023">
    <property type="protein sequence ID" value="TKD04975.1"/>
    <property type="molecule type" value="Genomic_DNA"/>
</dbReference>
<dbReference type="RefSeq" id="WP_136931056.1">
    <property type="nucleotide sequence ID" value="NZ_SSMQ01000023.1"/>
</dbReference>
<evidence type="ECO:0000256" key="1">
    <source>
        <dbReference type="ARBA" id="ARBA00001966"/>
    </source>
</evidence>